<reference evidence="2" key="1">
    <citation type="journal article" date="2017" name="bioRxiv">
        <title>Comparative analysis of the genomes of Stylophora pistillata and Acropora digitifera provides evidence for extensive differences between species of corals.</title>
        <authorList>
            <person name="Voolstra C.R."/>
            <person name="Li Y."/>
            <person name="Liew Y.J."/>
            <person name="Baumgarten S."/>
            <person name="Zoccola D."/>
            <person name="Flot J.-F."/>
            <person name="Tambutte S."/>
            <person name="Allemand D."/>
            <person name="Aranda M."/>
        </authorList>
    </citation>
    <scope>NUCLEOTIDE SEQUENCE [LARGE SCALE GENOMIC DNA]</scope>
</reference>
<keyword evidence="1" id="KW-0548">Nucleotidyltransferase</keyword>
<organism evidence="1 2">
    <name type="scientific">Stylophora pistillata</name>
    <name type="common">Smooth cauliflower coral</name>
    <dbReference type="NCBI Taxonomy" id="50429"/>
    <lineage>
        <taxon>Eukaryota</taxon>
        <taxon>Metazoa</taxon>
        <taxon>Cnidaria</taxon>
        <taxon>Anthozoa</taxon>
        <taxon>Hexacorallia</taxon>
        <taxon>Scleractinia</taxon>
        <taxon>Astrocoeniina</taxon>
        <taxon>Pocilloporidae</taxon>
        <taxon>Stylophora</taxon>
    </lineage>
</organism>
<comment type="caution">
    <text evidence="1">The sequence shown here is derived from an EMBL/GenBank/DDBJ whole genome shotgun (WGS) entry which is preliminary data.</text>
</comment>
<dbReference type="OrthoDB" id="5972526at2759"/>
<sequence length="366" mass="42656">MNKRYKLLKKAKSTGDPEIWSLYKQKRYEVKKLLRSAEADYWQKLFNEATDSNEFWKLTNQILRKHKVKNIGPIYDHNEEIITHDLEKTEYFNDFFVNVSKDLTKQLDPLNLSSINTFITRVTPTRDKTDISWELVKNKLIKAASPKKATGPDQVSPRVLSMIGDPVIHSLLPIFRKSICDASFPSSWKLSRVNPIFKKGSPTEVNNYRPISLLTLTDDIDRIHLRATRIIYNLPHSIQIDDIMNAPHWNSIVSFYIRRLLVITYNIYHGNSIEPLNDLIVKSETPYDLRKSLKVKVHRPRTEMGRSSFKHRAAVSWNLLPEDIKNCSNLTSFKRKLRENKRILKSISFAKASCSVSNKSVNFEYF</sequence>
<dbReference type="Proteomes" id="UP000225706">
    <property type="component" value="Unassembled WGS sequence"/>
</dbReference>
<dbReference type="PANTHER" id="PTHR33395:SF22">
    <property type="entry name" value="REVERSE TRANSCRIPTASE DOMAIN-CONTAINING PROTEIN"/>
    <property type="match status" value="1"/>
</dbReference>
<keyword evidence="1" id="KW-0695">RNA-directed DNA polymerase</keyword>
<accession>A0A2B4SCI3</accession>
<dbReference type="STRING" id="50429.A0A2B4SCI3"/>
<proteinExistence type="predicted"/>
<gene>
    <name evidence="1" type="primary">pol</name>
    <name evidence="1" type="ORF">AWC38_SpisGene9003</name>
</gene>
<dbReference type="PANTHER" id="PTHR33395">
    <property type="entry name" value="TRANSCRIPTASE, PUTATIVE-RELATED-RELATED"/>
    <property type="match status" value="1"/>
</dbReference>
<dbReference type="AlphaFoldDB" id="A0A2B4SCI3"/>
<dbReference type="GO" id="GO:0003964">
    <property type="term" value="F:RNA-directed DNA polymerase activity"/>
    <property type="evidence" value="ECO:0007669"/>
    <property type="project" value="UniProtKB-KW"/>
</dbReference>
<evidence type="ECO:0000313" key="2">
    <source>
        <dbReference type="Proteomes" id="UP000225706"/>
    </source>
</evidence>
<keyword evidence="2" id="KW-1185">Reference proteome</keyword>
<protein>
    <submittedName>
        <fullName evidence="1">RNA-directed DNA polymerase from mobile element jockey</fullName>
    </submittedName>
</protein>
<name>A0A2B4SCI3_STYPI</name>
<evidence type="ECO:0000313" key="1">
    <source>
        <dbReference type="EMBL" id="PFX26298.1"/>
    </source>
</evidence>
<dbReference type="EMBL" id="LSMT01000129">
    <property type="protein sequence ID" value="PFX26298.1"/>
    <property type="molecule type" value="Genomic_DNA"/>
</dbReference>
<keyword evidence="1" id="KW-0808">Transferase</keyword>